<evidence type="ECO:0000259" key="1">
    <source>
        <dbReference type="Pfam" id="PF04480"/>
    </source>
</evidence>
<evidence type="ECO:0000313" key="2">
    <source>
        <dbReference type="EMBL" id="GAA5151414.1"/>
    </source>
</evidence>
<dbReference type="InterPro" id="IPR007569">
    <property type="entry name" value="DUF559"/>
</dbReference>
<keyword evidence="3" id="KW-1185">Reference proteome</keyword>
<dbReference type="Gene3D" id="3.40.960.10">
    <property type="entry name" value="VSR Endonuclease"/>
    <property type="match status" value="1"/>
</dbReference>
<reference evidence="3" key="1">
    <citation type="journal article" date="2019" name="Int. J. Syst. Evol. Microbiol.">
        <title>The Global Catalogue of Microorganisms (GCM) 10K type strain sequencing project: providing services to taxonomists for standard genome sequencing and annotation.</title>
        <authorList>
            <consortium name="The Broad Institute Genomics Platform"/>
            <consortium name="The Broad Institute Genome Sequencing Center for Infectious Disease"/>
            <person name="Wu L."/>
            <person name="Ma J."/>
        </authorList>
    </citation>
    <scope>NUCLEOTIDE SEQUENCE [LARGE SCALE GENOMIC DNA]</scope>
    <source>
        <strain evidence="3">JCM 18303</strain>
    </source>
</reference>
<proteinExistence type="predicted"/>
<name>A0ABP9PSM5_9PSEU</name>
<dbReference type="SUPFAM" id="SSF52980">
    <property type="entry name" value="Restriction endonuclease-like"/>
    <property type="match status" value="1"/>
</dbReference>
<gene>
    <name evidence="2" type="ORF">GCM10023321_18430</name>
</gene>
<comment type="caution">
    <text evidence="2">The sequence shown here is derived from an EMBL/GenBank/DDBJ whole genome shotgun (WGS) entry which is preliminary data.</text>
</comment>
<dbReference type="Proteomes" id="UP001428817">
    <property type="component" value="Unassembled WGS sequence"/>
</dbReference>
<dbReference type="EMBL" id="BAABJP010000007">
    <property type="protein sequence ID" value="GAA5151414.1"/>
    <property type="molecule type" value="Genomic_DNA"/>
</dbReference>
<feature type="domain" description="DUF559" evidence="1">
    <location>
        <begin position="188"/>
        <end position="244"/>
    </location>
</feature>
<accession>A0ABP9PSM5</accession>
<dbReference type="InterPro" id="IPR011335">
    <property type="entry name" value="Restrct_endonuc-II-like"/>
</dbReference>
<organism evidence="2 3">
    <name type="scientific">Pseudonocardia eucalypti</name>
    <dbReference type="NCBI Taxonomy" id="648755"/>
    <lineage>
        <taxon>Bacteria</taxon>
        <taxon>Bacillati</taxon>
        <taxon>Actinomycetota</taxon>
        <taxon>Actinomycetes</taxon>
        <taxon>Pseudonocardiales</taxon>
        <taxon>Pseudonocardiaceae</taxon>
        <taxon>Pseudonocardia</taxon>
    </lineage>
</organism>
<dbReference type="Pfam" id="PF04480">
    <property type="entry name" value="DUF559"/>
    <property type="match status" value="1"/>
</dbReference>
<sequence>MFPDVYSPATASLDLFARSRAAYLLVRDRGGVLVGYSAATMLGADCAPEWAPAEVALPHALDAQPGLRVCRDRIEPADVAEAHNCLVTTAARTAWDLARRLDLVEAVVAVDALARLGAFRPVDLLTCRAKTPGARGCRRLDRVIELADPRAESPAETRLRVGLVLEGLPGPEVQYKILDEYGFVLARVDLAYPSAKLAIEYDGRNHLERRRWERDRERDTRLSGYGWQTLRFGHNDLRAIHQTASKVCALLARRSPSAG</sequence>
<evidence type="ECO:0000313" key="3">
    <source>
        <dbReference type="Proteomes" id="UP001428817"/>
    </source>
</evidence>
<protein>
    <recommendedName>
        <fullName evidence="1">DUF559 domain-containing protein</fullName>
    </recommendedName>
</protein>